<dbReference type="Pfam" id="PF00196">
    <property type="entry name" value="GerE"/>
    <property type="match status" value="1"/>
</dbReference>
<keyword evidence="9" id="KW-1185">Reference proteome</keyword>
<dbReference type="EMBL" id="FRAF01000003">
    <property type="protein sequence ID" value="SHJ76046.1"/>
    <property type="molecule type" value="Genomic_DNA"/>
</dbReference>
<keyword evidence="3" id="KW-0238">DNA-binding</keyword>
<organism evidence="8 9">
    <name type="scientific">Alicyclobacillus tolerans</name>
    <dbReference type="NCBI Taxonomy" id="90970"/>
    <lineage>
        <taxon>Bacteria</taxon>
        <taxon>Bacillati</taxon>
        <taxon>Bacillota</taxon>
        <taxon>Bacilli</taxon>
        <taxon>Bacillales</taxon>
        <taxon>Alicyclobacillaceae</taxon>
        <taxon>Alicyclobacillus</taxon>
    </lineage>
</organism>
<dbReference type="Gene3D" id="3.40.50.2300">
    <property type="match status" value="1"/>
</dbReference>
<proteinExistence type="predicted"/>
<dbReference type="SMART" id="SM00448">
    <property type="entry name" value="REC"/>
    <property type="match status" value="1"/>
</dbReference>
<reference evidence="9" key="1">
    <citation type="submission" date="2016-11" db="EMBL/GenBank/DDBJ databases">
        <authorList>
            <person name="Varghese N."/>
            <person name="Submissions S."/>
        </authorList>
    </citation>
    <scope>NUCLEOTIDE SEQUENCE [LARGE SCALE GENOMIC DNA]</scope>
    <source>
        <strain evidence="9">USBA-503</strain>
    </source>
</reference>
<dbReference type="PANTHER" id="PTHR43214:SF43">
    <property type="entry name" value="TWO-COMPONENT RESPONSE REGULATOR"/>
    <property type="match status" value="1"/>
</dbReference>
<name>A0A1M6LXY4_9BACL</name>
<dbReference type="PROSITE" id="PS50043">
    <property type="entry name" value="HTH_LUXR_2"/>
    <property type="match status" value="1"/>
</dbReference>
<dbReference type="InterPro" id="IPR011006">
    <property type="entry name" value="CheY-like_superfamily"/>
</dbReference>
<sequence>MTIKIWIVDDHAVVRQGLRAILELQQDFCVVGEAGNGQEMLCKWRDYPGDVILLDLLMPHMDGLETLRRFREVGNSAPVVMLTSSLEDKWLLEALKFGAASYLLKTAHPTEIVEAIRTVTSGKTYLHSEVQPWLVESFFQAEKKVAHQELTAREHEVLSCLASGMSNQEIADTLHIGIKTVKTHVGNILLKLSVQDRTQAAIYAIRHGLDKCSPFSSS</sequence>
<evidence type="ECO:0000313" key="8">
    <source>
        <dbReference type="EMBL" id="SHJ76046.1"/>
    </source>
</evidence>
<evidence type="ECO:0000256" key="2">
    <source>
        <dbReference type="ARBA" id="ARBA00023015"/>
    </source>
</evidence>
<dbReference type="GO" id="GO:0000160">
    <property type="term" value="P:phosphorelay signal transduction system"/>
    <property type="evidence" value="ECO:0007669"/>
    <property type="project" value="InterPro"/>
</dbReference>
<dbReference type="CDD" id="cd06170">
    <property type="entry name" value="LuxR_C_like"/>
    <property type="match status" value="1"/>
</dbReference>
<dbReference type="PROSITE" id="PS50110">
    <property type="entry name" value="RESPONSE_REGULATORY"/>
    <property type="match status" value="1"/>
</dbReference>
<dbReference type="PROSITE" id="PS00622">
    <property type="entry name" value="HTH_LUXR_1"/>
    <property type="match status" value="1"/>
</dbReference>
<dbReference type="PRINTS" id="PR00038">
    <property type="entry name" value="HTHLUXR"/>
</dbReference>
<dbReference type="STRING" id="1830138.SAMN05443507_103112"/>
<dbReference type="InterPro" id="IPR058245">
    <property type="entry name" value="NreC/VraR/RcsB-like_REC"/>
</dbReference>
<feature type="modified residue" description="4-aspartylphosphate" evidence="5">
    <location>
        <position position="55"/>
    </location>
</feature>
<evidence type="ECO:0000256" key="3">
    <source>
        <dbReference type="ARBA" id="ARBA00023125"/>
    </source>
</evidence>
<evidence type="ECO:0000256" key="1">
    <source>
        <dbReference type="ARBA" id="ARBA00022553"/>
    </source>
</evidence>
<keyword evidence="2" id="KW-0805">Transcription regulation</keyword>
<dbReference type="SMART" id="SM00421">
    <property type="entry name" value="HTH_LUXR"/>
    <property type="match status" value="1"/>
</dbReference>
<dbReference type="RefSeq" id="WP_072873021.1">
    <property type="nucleotide sequence ID" value="NZ_FRAF01000003.1"/>
</dbReference>
<keyword evidence="4" id="KW-0804">Transcription</keyword>
<dbReference type="SUPFAM" id="SSF52172">
    <property type="entry name" value="CheY-like"/>
    <property type="match status" value="1"/>
</dbReference>
<dbReference type="SUPFAM" id="SSF46894">
    <property type="entry name" value="C-terminal effector domain of the bipartite response regulators"/>
    <property type="match status" value="1"/>
</dbReference>
<dbReference type="AlphaFoldDB" id="A0A1M6LXY4"/>
<dbReference type="GO" id="GO:0003677">
    <property type="term" value="F:DNA binding"/>
    <property type="evidence" value="ECO:0007669"/>
    <property type="project" value="UniProtKB-KW"/>
</dbReference>
<evidence type="ECO:0000313" key="9">
    <source>
        <dbReference type="Proteomes" id="UP000184016"/>
    </source>
</evidence>
<dbReference type="GO" id="GO:0006355">
    <property type="term" value="P:regulation of DNA-templated transcription"/>
    <property type="evidence" value="ECO:0007669"/>
    <property type="project" value="InterPro"/>
</dbReference>
<dbReference type="Pfam" id="PF00072">
    <property type="entry name" value="Response_reg"/>
    <property type="match status" value="1"/>
</dbReference>
<dbReference type="OrthoDB" id="9779069at2"/>
<dbReference type="PANTHER" id="PTHR43214">
    <property type="entry name" value="TWO-COMPONENT RESPONSE REGULATOR"/>
    <property type="match status" value="1"/>
</dbReference>
<evidence type="ECO:0000259" key="7">
    <source>
        <dbReference type="PROSITE" id="PS50110"/>
    </source>
</evidence>
<dbReference type="InterPro" id="IPR000792">
    <property type="entry name" value="Tscrpt_reg_LuxR_C"/>
</dbReference>
<evidence type="ECO:0000259" key="6">
    <source>
        <dbReference type="PROSITE" id="PS50043"/>
    </source>
</evidence>
<feature type="domain" description="Response regulatory" evidence="7">
    <location>
        <begin position="4"/>
        <end position="120"/>
    </location>
</feature>
<gene>
    <name evidence="8" type="ORF">SAMN05443507_103112</name>
</gene>
<dbReference type="InterPro" id="IPR039420">
    <property type="entry name" value="WalR-like"/>
</dbReference>
<dbReference type="CDD" id="cd17535">
    <property type="entry name" value="REC_NarL-like"/>
    <property type="match status" value="1"/>
</dbReference>
<evidence type="ECO:0000256" key="5">
    <source>
        <dbReference type="PROSITE-ProRule" id="PRU00169"/>
    </source>
</evidence>
<dbReference type="InterPro" id="IPR016032">
    <property type="entry name" value="Sig_transdc_resp-reg_C-effctor"/>
</dbReference>
<evidence type="ECO:0000256" key="4">
    <source>
        <dbReference type="ARBA" id="ARBA00023163"/>
    </source>
</evidence>
<dbReference type="Proteomes" id="UP000184016">
    <property type="component" value="Unassembled WGS sequence"/>
</dbReference>
<feature type="domain" description="HTH luxR-type" evidence="6">
    <location>
        <begin position="143"/>
        <end position="208"/>
    </location>
</feature>
<accession>A0A1M6LXY4</accession>
<keyword evidence="1 5" id="KW-0597">Phosphoprotein</keyword>
<protein>
    <submittedName>
        <fullName evidence="8">Two component transcriptional regulator, LuxR family</fullName>
    </submittedName>
</protein>
<dbReference type="InterPro" id="IPR001789">
    <property type="entry name" value="Sig_transdc_resp-reg_receiver"/>
</dbReference>